<dbReference type="Pfam" id="PF14183">
    <property type="entry name" value="YwpF"/>
    <property type="match status" value="1"/>
</dbReference>
<evidence type="ECO:0000313" key="2">
    <source>
        <dbReference type="Proteomes" id="UP000011182"/>
    </source>
</evidence>
<protein>
    <recommendedName>
        <fullName evidence="3">YwpF-like protein</fullName>
    </recommendedName>
</protein>
<proteinExistence type="predicted"/>
<gene>
    <name evidence="1" type="ORF">BSI_02970</name>
</gene>
<comment type="caution">
    <text evidence="1">The sequence shown here is derived from an EMBL/GenBank/DDBJ whole genome shotgun (WGS) entry which is preliminary data.</text>
</comment>
<evidence type="ECO:0008006" key="3">
    <source>
        <dbReference type="Google" id="ProtNLM"/>
    </source>
</evidence>
<evidence type="ECO:0000313" key="1">
    <source>
        <dbReference type="EMBL" id="ELS62906.1"/>
    </source>
</evidence>
<sequence length="151" mass="17249">MEGKKSLEVIGVRKEMKTFKLVDLNVERVDKEEKSIEQFPLIDGLIINKEDGENHWLIEALVSKEHLSFFEQLQNSQTEAKVFVTITKKSNRPAQLTAAVKNIVKLEESIQVLIYGQMVTRKQQGTETILESLVKEGYTGTKLIEAFKQNI</sequence>
<dbReference type="AlphaFoldDB" id="A0A9W5LLI4"/>
<dbReference type="InterPro" id="IPR025573">
    <property type="entry name" value="YwpF"/>
</dbReference>
<dbReference type="EMBL" id="AMXN01000001">
    <property type="protein sequence ID" value="ELS62906.1"/>
    <property type="molecule type" value="Genomic_DNA"/>
</dbReference>
<reference evidence="1 2" key="1">
    <citation type="journal article" date="2014" name="Syst. Appl. Microbiol.">
        <title>Genomic insights into the taxonomic status of the three subspecies of Bacillus subtilis.</title>
        <authorList>
            <person name="Yi H."/>
            <person name="Chun J."/>
            <person name="Cha C.J."/>
        </authorList>
    </citation>
    <scope>NUCLEOTIDE SEQUENCE [LARGE SCALE GENOMIC DNA]</scope>
    <source>
        <strain evidence="1 2">KCTC 13429</strain>
    </source>
</reference>
<keyword evidence="2" id="KW-1185">Reference proteome</keyword>
<dbReference type="Proteomes" id="UP000011182">
    <property type="component" value="Unassembled WGS sequence"/>
</dbReference>
<name>A0A9W5LLI4_9BACI</name>
<accession>A0A9W5LLI4</accession>
<organism evidence="1 2">
    <name type="scientific">Bacillus inaquosorum KCTC 13429</name>
    <dbReference type="NCBI Taxonomy" id="1236548"/>
    <lineage>
        <taxon>Bacteria</taxon>
        <taxon>Bacillati</taxon>
        <taxon>Bacillota</taxon>
        <taxon>Bacilli</taxon>
        <taxon>Bacillales</taxon>
        <taxon>Bacillaceae</taxon>
        <taxon>Bacillus</taxon>
    </lineage>
</organism>